<protein>
    <recommendedName>
        <fullName evidence="4 7">dTDP-glucose 4,6-dehydratase</fullName>
        <ecNumber evidence="4 7">4.2.1.46</ecNumber>
    </recommendedName>
</protein>
<evidence type="ECO:0000256" key="5">
    <source>
        <dbReference type="ARBA" id="ARBA00023027"/>
    </source>
</evidence>
<dbReference type="NCBIfam" id="TIGR01181">
    <property type="entry name" value="dTDP_gluc_dehyt"/>
    <property type="match status" value="1"/>
</dbReference>
<dbReference type="GO" id="GO:0009225">
    <property type="term" value="P:nucleotide-sugar metabolic process"/>
    <property type="evidence" value="ECO:0007669"/>
    <property type="project" value="InterPro"/>
</dbReference>
<keyword evidence="5" id="KW-0520">NAD</keyword>
<dbReference type="Proteomes" id="UP000230802">
    <property type="component" value="Unassembled WGS sequence"/>
</dbReference>
<dbReference type="Pfam" id="PF16363">
    <property type="entry name" value="GDP_Man_Dehyd"/>
    <property type="match status" value="1"/>
</dbReference>
<evidence type="ECO:0000256" key="2">
    <source>
        <dbReference type="ARBA" id="ARBA00001911"/>
    </source>
</evidence>
<dbReference type="EC" id="4.2.1.46" evidence="4 7"/>
<sequence length="330" mass="37692">MKLLVTGGAGFIGSNFILYWLKQYPKDKIVNLDKLTYAGNLENLRSVEKNPNYEFVHGDICNSQLVNSLTKNIDIIIHFAAESHVDRSINNPASFIKTNIEGTYVLLEAALKNGKKRFHHISTDEVFGALKLNSTSKFTSQTPYNPHSPYSASKASSDHLVRAYYNTYGLPITISNCSNNFGPYQYPEKLIPLSITNLIEDKKIPVYGDGLYVRDWLYVEDHCEAIDAIINKGKISSTYLVGGLTENTPEISNIEIANKIIGIMKKNKSDIELVTDRLGHDRRYAIDWSQTKKELGWQPKYNFNEALEKTISWYQYHQDWWLSLKHKKNT</sequence>
<dbReference type="AlphaFoldDB" id="A0A2H0C463"/>
<evidence type="ECO:0000256" key="6">
    <source>
        <dbReference type="ARBA" id="ARBA00023239"/>
    </source>
</evidence>
<organism evidence="9 10">
    <name type="scientific">Candidatus Roizmanbacteria bacterium CG22_combo_CG10-13_8_21_14_all_33_16</name>
    <dbReference type="NCBI Taxonomy" id="1974859"/>
    <lineage>
        <taxon>Bacteria</taxon>
        <taxon>Candidatus Roizmaniibacteriota</taxon>
    </lineage>
</organism>
<dbReference type="InterPro" id="IPR036291">
    <property type="entry name" value="NAD(P)-bd_dom_sf"/>
</dbReference>
<evidence type="ECO:0000256" key="4">
    <source>
        <dbReference type="ARBA" id="ARBA00011990"/>
    </source>
</evidence>
<dbReference type="PANTHER" id="PTHR43000">
    <property type="entry name" value="DTDP-D-GLUCOSE 4,6-DEHYDRATASE-RELATED"/>
    <property type="match status" value="1"/>
</dbReference>
<evidence type="ECO:0000313" key="10">
    <source>
        <dbReference type="Proteomes" id="UP000230802"/>
    </source>
</evidence>
<dbReference type="CDD" id="cd05246">
    <property type="entry name" value="dTDP_GD_SDR_e"/>
    <property type="match status" value="1"/>
</dbReference>
<keyword evidence="6 7" id="KW-0456">Lyase</keyword>
<evidence type="ECO:0000256" key="1">
    <source>
        <dbReference type="ARBA" id="ARBA00001539"/>
    </source>
</evidence>
<proteinExistence type="inferred from homology"/>
<dbReference type="EMBL" id="PCTD01000196">
    <property type="protein sequence ID" value="PIP64098.1"/>
    <property type="molecule type" value="Genomic_DNA"/>
</dbReference>
<dbReference type="Gene3D" id="3.90.25.10">
    <property type="entry name" value="UDP-galactose 4-epimerase, domain 1"/>
    <property type="match status" value="1"/>
</dbReference>
<comment type="caution">
    <text evidence="9">The sequence shown here is derived from an EMBL/GenBank/DDBJ whole genome shotgun (WGS) entry which is preliminary data.</text>
</comment>
<reference evidence="9 10" key="1">
    <citation type="submission" date="2017-09" db="EMBL/GenBank/DDBJ databases">
        <title>Depth-based differentiation of microbial function through sediment-hosted aquifers and enrichment of novel symbionts in the deep terrestrial subsurface.</title>
        <authorList>
            <person name="Probst A.J."/>
            <person name="Ladd B."/>
            <person name="Jarett J.K."/>
            <person name="Geller-Mcgrath D.E."/>
            <person name="Sieber C.M."/>
            <person name="Emerson J.B."/>
            <person name="Anantharaman K."/>
            <person name="Thomas B.C."/>
            <person name="Malmstrom R."/>
            <person name="Stieglmeier M."/>
            <person name="Klingl A."/>
            <person name="Woyke T."/>
            <person name="Ryan C.M."/>
            <person name="Banfield J.F."/>
        </authorList>
    </citation>
    <scope>NUCLEOTIDE SEQUENCE [LARGE SCALE GENOMIC DNA]</scope>
    <source>
        <strain evidence="9">CG22_combo_CG10-13_8_21_14_all_33_16</strain>
    </source>
</reference>
<comment type="cofactor">
    <cofactor evidence="2 7">
        <name>NAD(+)</name>
        <dbReference type="ChEBI" id="CHEBI:57540"/>
    </cofactor>
</comment>
<dbReference type="InterPro" id="IPR016040">
    <property type="entry name" value="NAD(P)-bd_dom"/>
</dbReference>
<evidence type="ECO:0000259" key="8">
    <source>
        <dbReference type="Pfam" id="PF16363"/>
    </source>
</evidence>
<dbReference type="FunFam" id="3.40.50.720:FF:000304">
    <property type="entry name" value="UDP-glucose 4,6-dehydratase"/>
    <property type="match status" value="1"/>
</dbReference>
<dbReference type="GO" id="GO:0008460">
    <property type="term" value="F:dTDP-glucose 4,6-dehydratase activity"/>
    <property type="evidence" value="ECO:0007669"/>
    <property type="project" value="UniProtKB-EC"/>
</dbReference>
<evidence type="ECO:0000313" key="9">
    <source>
        <dbReference type="EMBL" id="PIP64098.1"/>
    </source>
</evidence>
<dbReference type="InterPro" id="IPR005888">
    <property type="entry name" value="dTDP_Gluc_deHydtase"/>
</dbReference>
<evidence type="ECO:0000256" key="7">
    <source>
        <dbReference type="RuleBase" id="RU004473"/>
    </source>
</evidence>
<dbReference type="SUPFAM" id="SSF51735">
    <property type="entry name" value="NAD(P)-binding Rossmann-fold domains"/>
    <property type="match status" value="1"/>
</dbReference>
<accession>A0A2H0C463</accession>
<dbReference type="Gene3D" id="3.40.50.720">
    <property type="entry name" value="NAD(P)-binding Rossmann-like Domain"/>
    <property type="match status" value="1"/>
</dbReference>
<gene>
    <name evidence="9" type="primary">rfbB</name>
    <name evidence="9" type="ORF">COW96_04445</name>
</gene>
<evidence type="ECO:0000256" key="3">
    <source>
        <dbReference type="ARBA" id="ARBA00008178"/>
    </source>
</evidence>
<comment type="catalytic activity">
    <reaction evidence="1 7">
        <text>dTDP-alpha-D-glucose = dTDP-4-dehydro-6-deoxy-alpha-D-glucose + H2O</text>
        <dbReference type="Rhea" id="RHEA:17221"/>
        <dbReference type="ChEBI" id="CHEBI:15377"/>
        <dbReference type="ChEBI" id="CHEBI:57477"/>
        <dbReference type="ChEBI" id="CHEBI:57649"/>
        <dbReference type="EC" id="4.2.1.46"/>
    </reaction>
</comment>
<comment type="similarity">
    <text evidence="3 7">Belongs to the NAD(P)-dependent epimerase/dehydratase family. dTDP-glucose dehydratase subfamily.</text>
</comment>
<name>A0A2H0C463_9BACT</name>
<feature type="domain" description="NAD(P)-binding" evidence="8">
    <location>
        <begin position="4"/>
        <end position="310"/>
    </location>
</feature>